<dbReference type="GO" id="GO:0006915">
    <property type="term" value="P:apoptotic process"/>
    <property type="evidence" value="ECO:0007669"/>
    <property type="project" value="InterPro"/>
</dbReference>
<keyword evidence="1" id="KW-1133">Transmembrane helix</keyword>
<name>A0A147BB49_IXORI</name>
<sequence length="201" mass="22513">ERVDDCLKDVHHEYLKLVRWKHPLRSMLFFLVTLHSLWSDYLLPLLLLSAIGCLLQSFFTHSAAYVGNATEDDGGKLTIVDSVSKMLKLDMRVSKSFQEASDVFDKIVSLSTWRNPKITLCLLAFLLAMFFVSEVVGSAGAVRILGTLLLVKAFLVDHAFSRFPRLAAKYDLLSDAWAALPVRPGTSAKGRGKERLEQTAR</sequence>
<organism evidence="2">
    <name type="scientific">Ixodes ricinus</name>
    <name type="common">Common tick</name>
    <name type="synonym">Acarus ricinus</name>
    <dbReference type="NCBI Taxonomy" id="34613"/>
    <lineage>
        <taxon>Eukaryota</taxon>
        <taxon>Metazoa</taxon>
        <taxon>Ecdysozoa</taxon>
        <taxon>Arthropoda</taxon>
        <taxon>Chelicerata</taxon>
        <taxon>Arachnida</taxon>
        <taxon>Acari</taxon>
        <taxon>Parasitiformes</taxon>
        <taxon>Ixodida</taxon>
        <taxon>Ixodoidea</taxon>
        <taxon>Ixodidae</taxon>
        <taxon>Ixodinae</taxon>
        <taxon>Ixodes</taxon>
    </lineage>
</organism>
<protein>
    <submittedName>
        <fullName evidence="2">Uncharacterized protein</fullName>
    </submittedName>
</protein>
<feature type="transmembrane region" description="Helical" evidence="1">
    <location>
        <begin position="118"/>
        <end position="136"/>
    </location>
</feature>
<reference evidence="2" key="1">
    <citation type="journal article" date="2018" name="PLoS Negl. Trop. Dis.">
        <title>Sialome diversity of ticks revealed by RNAseq of single tick salivary glands.</title>
        <authorList>
            <person name="Perner J."/>
            <person name="Kropackova S."/>
            <person name="Kopacek P."/>
            <person name="Ribeiro J.M."/>
        </authorList>
    </citation>
    <scope>NUCLEOTIDE SEQUENCE</scope>
    <source>
        <strain evidence="2">Siblings of single egg batch collected in Ceske Budejovice</strain>
        <tissue evidence="2">Salivary glands</tissue>
    </source>
</reference>
<evidence type="ECO:0000256" key="1">
    <source>
        <dbReference type="SAM" id="Phobius"/>
    </source>
</evidence>
<evidence type="ECO:0000313" key="2">
    <source>
        <dbReference type="EMBL" id="JAR87984.1"/>
    </source>
</evidence>
<dbReference type="PANTHER" id="PTHR37402">
    <property type="entry name" value="GRAM DOMAIN-CONTAINING PROTEIN 4"/>
    <property type="match status" value="1"/>
</dbReference>
<dbReference type="InterPro" id="IPR037847">
    <property type="entry name" value="GRAMDC4"/>
</dbReference>
<dbReference type="AlphaFoldDB" id="A0A147BB49"/>
<accession>A0A147BB49</accession>
<keyword evidence="1" id="KW-0812">Transmembrane</keyword>
<feature type="non-terminal residue" evidence="2">
    <location>
        <position position="1"/>
    </location>
</feature>
<dbReference type="EMBL" id="GEGO01007420">
    <property type="protein sequence ID" value="JAR87984.1"/>
    <property type="molecule type" value="Transcribed_RNA"/>
</dbReference>
<feature type="transmembrane region" description="Helical" evidence="1">
    <location>
        <begin position="27"/>
        <end position="55"/>
    </location>
</feature>
<proteinExistence type="predicted"/>
<dbReference type="PANTHER" id="PTHR37402:SF1">
    <property type="entry name" value="GRAM DOMAIN-CONTAINING PROTEIN 4"/>
    <property type="match status" value="1"/>
</dbReference>
<keyword evidence="1" id="KW-0472">Membrane</keyword>
<dbReference type="GO" id="GO:0034164">
    <property type="term" value="P:negative regulation of toll-like receptor 9 signaling pathway"/>
    <property type="evidence" value="ECO:0007669"/>
    <property type="project" value="TreeGrafter"/>
</dbReference>